<organism evidence="2 3">
    <name type="scientific">Arenimonas malthae CC-JY-1</name>
    <dbReference type="NCBI Taxonomy" id="1384054"/>
    <lineage>
        <taxon>Bacteria</taxon>
        <taxon>Pseudomonadati</taxon>
        <taxon>Pseudomonadota</taxon>
        <taxon>Gammaproteobacteria</taxon>
        <taxon>Lysobacterales</taxon>
        <taxon>Lysobacteraceae</taxon>
        <taxon>Arenimonas</taxon>
    </lineage>
</organism>
<dbReference type="Proteomes" id="UP000029392">
    <property type="component" value="Unassembled WGS sequence"/>
</dbReference>
<dbReference type="InterPro" id="IPR000944">
    <property type="entry name" value="Tscrpt_reg_Rrf2"/>
</dbReference>
<dbReference type="PROSITE" id="PS01332">
    <property type="entry name" value="HTH_RRF2_1"/>
    <property type="match status" value="1"/>
</dbReference>
<keyword evidence="3" id="KW-1185">Reference proteome</keyword>
<sequence>MKLTDYTDYTLRVLIYLGLHPNELVTIQQVADGYRISKNHLMKIVNQLAQSGVVAATRGRNGGVRLAVPANDINIGAIVRATEADFRIVECFDQVNNQCVLSPACRLRAAMHEALEAFFRVLDGLTLADVIANAGQIRALVVEQPLGARPGRRKGG</sequence>
<dbReference type="SUPFAM" id="SSF46785">
    <property type="entry name" value="Winged helix' DNA-binding domain"/>
    <property type="match status" value="1"/>
</dbReference>
<dbReference type="GO" id="GO:0005829">
    <property type="term" value="C:cytosol"/>
    <property type="evidence" value="ECO:0007669"/>
    <property type="project" value="TreeGrafter"/>
</dbReference>
<gene>
    <name evidence="2" type="ORF">N790_10025</name>
</gene>
<evidence type="ECO:0000313" key="3">
    <source>
        <dbReference type="Proteomes" id="UP000029392"/>
    </source>
</evidence>
<proteinExistence type="predicted"/>
<keyword evidence="1" id="KW-0238">DNA-binding</keyword>
<accession>A0A091AYJ5</accession>
<comment type="caution">
    <text evidence="2">The sequence shown here is derived from an EMBL/GenBank/DDBJ whole genome shotgun (WGS) entry which is preliminary data.</text>
</comment>
<evidence type="ECO:0000256" key="1">
    <source>
        <dbReference type="ARBA" id="ARBA00023125"/>
    </source>
</evidence>
<dbReference type="EMBL" id="AVCH01000183">
    <property type="protein sequence ID" value="KFN45388.1"/>
    <property type="molecule type" value="Genomic_DNA"/>
</dbReference>
<evidence type="ECO:0000313" key="2">
    <source>
        <dbReference type="EMBL" id="KFN45388.1"/>
    </source>
</evidence>
<dbReference type="AlphaFoldDB" id="A0A091AYJ5"/>
<dbReference type="PROSITE" id="PS51197">
    <property type="entry name" value="HTH_RRF2_2"/>
    <property type="match status" value="1"/>
</dbReference>
<dbReference type="PANTHER" id="PTHR33221:SF4">
    <property type="entry name" value="HTH-TYPE TRANSCRIPTIONAL REPRESSOR NSRR"/>
    <property type="match status" value="1"/>
</dbReference>
<dbReference type="Gene3D" id="1.10.10.10">
    <property type="entry name" value="Winged helix-like DNA-binding domain superfamily/Winged helix DNA-binding domain"/>
    <property type="match status" value="1"/>
</dbReference>
<dbReference type="Pfam" id="PF02082">
    <property type="entry name" value="Rrf2"/>
    <property type="match status" value="1"/>
</dbReference>
<dbReference type="InterPro" id="IPR036388">
    <property type="entry name" value="WH-like_DNA-bd_sf"/>
</dbReference>
<dbReference type="eggNOG" id="COG1959">
    <property type="taxonomic scope" value="Bacteria"/>
</dbReference>
<dbReference type="RefSeq" id="WP_043804353.1">
    <property type="nucleotide sequence ID" value="NZ_AVCH01000183.1"/>
</dbReference>
<dbReference type="OrthoDB" id="9795923at2"/>
<dbReference type="PANTHER" id="PTHR33221">
    <property type="entry name" value="WINGED HELIX-TURN-HELIX TRANSCRIPTIONAL REGULATOR, RRF2 FAMILY"/>
    <property type="match status" value="1"/>
</dbReference>
<protein>
    <recommendedName>
        <fullName evidence="4">Rrf2 family transcriptional regulator</fullName>
    </recommendedName>
</protein>
<dbReference type="InterPro" id="IPR030489">
    <property type="entry name" value="TR_Rrf2-type_CS"/>
</dbReference>
<reference evidence="2 3" key="1">
    <citation type="submission" date="2013-09" db="EMBL/GenBank/DDBJ databases">
        <title>Genome sequencing of Arenimonas malthae.</title>
        <authorList>
            <person name="Chen F."/>
            <person name="Wang G."/>
        </authorList>
    </citation>
    <scope>NUCLEOTIDE SEQUENCE [LARGE SCALE GENOMIC DNA]</scope>
    <source>
        <strain evidence="2 3">CC-JY-1</strain>
    </source>
</reference>
<dbReference type="InterPro" id="IPR036390">
    <property type="entry name" value="WH_DNA-bd_sf"/>
</dbReference>
<name>A0A091AYJ5_9GAMM</name>
<dbReference type="GO" id="GO:0003700">
    <property type="term" value="F:DNA-binding transcription factor activity"/>
    <property type="evidence" value="ECO:0007669"/>
    <property type="project" value="TreeGrafter"/>
</dbReference>
<dbReference type="NCBIfam" id="TIGR00738">
    <property type="entry name" value="rrf2_super"/>
    <property type="match status" value="1"/>
</dbReference>
<dbReference type="PATRIC" id="fig|1384054.3.peg.2164"/>
<dbReference type="GO" id="GO:0003677">
    <property type="term" value="F:DNA binding"/>
    <property type="evidence" value="ECO:0007669"/>
    <property type="project" value="UniProtKB-KW"/>
</dbReference>
<dbReference type="STRING" id="1384054.N790_10025"/>
<evidence type="ECO:0008006" key="4">
    <source>
        <dbReference type="Google" id="ProtNLM"/>
    </source>
</evidence>